<keyword evidence="5" id="KW-0808">Transferase</keyword>
<evidence type="ECO:0000256" key="1">
    <source>
        <dbReference type="ARBA" id="ARBA00022884"/>
    </source>
</evidence>
<dbReference type="CDD" id="cd00165">
    <property type="entry name" value="S4"/>
    <property type="match status" value="1"/>
</dbReference>
<dbReference type="PANTHER" id="PTHR32319">
    <property type="entry name" value="BACTERIAL HEMOLYSIN-LIKE PROTEIN"/>
    <property type="match status" value="1"/>
</dbReference>
<evidence type="ECO:0000313" key="6">
    <source>
        <dbReference type="Proteomes" id="UP000250166"/>
    </source>
</evidence>
<protein>
    <submittedName>
        <fullName evidence="5">Putative hemolysin A</fullName>
        <ecNumber evidence="5">2.1.1.226</ecNumber>
    </submittedName>
</protein>
<keyword evidence="1 3" id="KW-0694">RNA-binding</keyword>
<dbReference type="Pfam" id="PF01479">
    <property type="entry name" value="S4"/>
    <property type="match status" value="1"/>
</dbReference>
<evidence type="ECO:0000256" key="2">
    <source>
        <dbReference type="ARBA" id="ARBA00029460"/>
    </source>
</evidence>
<proteinExistence type="inferred from homology"/>
<dbReference type="PANTHER" id="PTHR32319:SF0">
    <property type="entry name" value="BACTERIAL HEMOLYSIN-LIKE PROTEIN"/>
    <property type="match status" value="1"/>
</dbReference>
<dbReference type="InterPro" id="IPR029063">
    <property type="entry name" value="SAM-dependent_MTases_sf"/>
</dbReference>
<organism evidence="5 6">
    <name type="scientific">Helicobacter fennelliae</name>
    <dbReference type="NCBI Taxonomy" id="215"/>
    <lineage>
        <taxon>Bacteria</taxon>
        <taxon>Pseudomonadati</taxon>
        <taxon>Campylobacterota</taxon>
        <taxon>Epsilonproteobacteria</taxon>
        <taxon>Campylobacterales</taxon>
        <taxon>Helicobacteraceae</taxon>
        <taxon>Helicobacter</taxon>
    </lineage>
</organism>
<feature type="domain" description="RNA-binding S4" evidence="4">
    <location>
        <begin position="1"/>
        <end position="66"/>
    </location>
</feature>
<dbReference type="InterPro" id="IPR002942">
    <property type="entry name" value="S4_RNA-bd"/>
</dbReference>
<dbReference type="AlphaFoldDB" id="A0A2X3BFU5"/>
<evidence type="ECO:0000313" key="5">
    <source>
        <dbReference type="EMBL" id="SQB98654.1"/>
    </source>
</evidence>
<evidence type="ECO:0000259" key="4">
    <source>
        <dbReference type="SMART" id="SM00363"/>
    </source>
</evidence>
<dbReference type="SUPFAM" id="SSF53335">
    <property type="entry name" value="S-adenosyl-L-methionine-dependent methyltransferases"/>
    <property type="match status" value="1"/>
</dbReference>
<dbReference type="InterPro" id="IPR002877">
    <property type="entry name" value="RNA_MeTrfase_FtsJ_dom"/>
</dbReference>
<accession>A0A2X3BFU5</accession>
<dbReference type="Proteomes" id="UP000250166">
    <property type="component" value="Unassembled WGS sequence"/>
</dbReference>
<dbReference type="GO" id="GO:0032259">
    <property type="term" value="P:methylation"/>
    <property type="evidence" value="ECO:0007669"/>
    <property type="project" value="UniProtKB-KW"/>
</dbReference>
<dbReference type="Gene3D" id="3.40.50.150">
    <property type="entry name" value="Vaccinia Virus protein VP39"/>
    <property type="match status" value="1"/>
</dbReference>
<dbReference type="InterPro" id="IPR047048">
    <property type="entry name" value="TlyA"/>
</dbReference>
<sequence>MRLDVFLVECGLFDSRQKAKEAIQSRIIELNGTITQKPSFEVSLDSTPQITILEPHYVSRAAYKLKGFFDEIDFKKQHFKAIDVGAARGGFTQILLEYGAREVWSIDVGSNQLHPLLRQNPNVKVYEHCDIRDFAKTHAQINPQMTPKTITQARTHENNSYVQFDLLVCDVSFIEISKIFDALQTLSDEMILLFKPQFEVGKGTKRNKKGVVQDRKLIDDTLATLCKFIQTQGFRIPTITPSTLKGKEGNEEFFIHTKKQ</sequence>
<dbReference type="InterPro" id="IPR036986">
    <property type="entry name" value="S4_RNA-bd_sf"/>
</dbReference>
<dbReference type="SMART" id="SM00363">
    <property type="entry name" value="S4"/>
    <property type="match status" value="1"/>
</dbReference>
<dbReference type="Gene3D" id="3.10.290.10">
    <property type="entry name" value="RNA-binding S4 domain"/>
    <property type="match status" value="1"/>
</dbReference>
<reference evidence="5 6" key="1">
    <citation type="submission" date="2018-06" db="EMBL/GenBank/DDBJ databases">
        <authorList>
            <consortium name="Pathogen Informatics"/>
            <person name="Doyle S."/>
        </authorList>
    </citation>
    <scope>NUCLEOTIDE SEQUENCE [LARGE SCALE GENOMIC DNA]</scope>
    <source>
        <strain evidence="5 6">NCTC13102</strain>
    </source>
</reference>
<keyword evidence="5" id="KW-0489">Methyltransferase</keyword>
<dbReference type="EC" id="2.1.1.226" evidence="5"/>
<dbReference type="Pfam" id="PF01728">
    <property type="entry name" value="FtsJ"/>
    <property type="match status" value="1"/>
</dbReference>
<gene>
    <name evidence="5" type="primary">tlyA</name>
    <name evidence="5" type="ORF">NCTC13102_01119</name>
</gene>
<dbReference type="PROSITE" id="PS50889">
    <property type="entry name" value="S4"/>
    <property type="match status" value="1"/>
</dbReference>
<dbReference type="NCBIfam" id="TIGR00478">
    <property type="entry name" value="tly"/>
    <property type="match status" value="1"/>
</dbReference>
<dbReference type="RefSeq" id="WP_112058626.1">
    <property type="nucleotide sequence ID" value="NZ_UAWL01000006.1"/>
</dbReference>
<dbReference type="GO" id="GO:0003723">
    <property type="term" value="F:RNA binding"/>
    <property type="evidence" value="ECO:0007669"/>
    <property type="project" value="UniProtKB-KW"/>
</dbReference>
<evidence type="ECO:0000256" key="3">
    <source>
        <dbReference type="PROSITE-ProRule" id="PRU00182"/>
    </source>
</evidence>
<dbReference type="SUPFAM" id="SSF55174">
    <property type="entry name" value="Alpha-L RNA-binding motif"/>
    <property type="match status" value="1"/>
</dbReference>
<dbReference type="EMBL" id="UAWL01000006">
    <property type="protein sequence ID" value="SQB98654.1"/>
    <property type="molecule type" value="Genomic_DNA"/>
</dbReference>
<comment type="similarity">
    <text evidence="2">Belongs to the TlyA family.</text>
</comment>
<name>A0A2X3BFU5_9HELI</name>
<dbReference type="GO" id="GO:0008168">
    <property type="term" value="F:methyltransferase activity"/>
    <property type="evidence" value="ECO:0007669"/>
    <property type="project" value="UniProtKB-KW"/>
</dbReference>
<dbReference type="InterPro" id="IPR004538">
    <property type="entry name" value="Hemolysin_A/TlyA"/>
</dbReference>
<dbReference type="CDD" id="cd02440">
    <property type="entry name" value="AdoMet_MTases"/>
    <property type="match status" value="1"/>
</dbReference>